<evidence type="ECO:0000313" key="2">
    <source>
        <dbReference type="RefSeq" id="XP_021847321.2"/>
    </source>
</evidence>
<reference evidence="1" key="1">
    <citation type="journal article" date="2021" name="Nat. Commun.">
        <title>Genomic analyses provide insights into spinach domestication and the genetic basis of agronomic traits.</title>
        <authorList>
            <person name="Cai X."/>
            <person name="Sun X."/>
            <person name="Xu C."/>
            <person name="Sun H."/>
            <person name="Wang X."/>
            <person name="Ge C."/>
            <person name="Zhang Z."/>
            <person name="Wang Q."/>
            <person name="Fei Z."/>
            <person name="Jiao C."/>
            <person name="Wang Q."/>
        </authorList>
    </citation>
    <scope>NUCLEOTIDE SEQUENCE [LARGE SCALE GENOMIC DNA]</scope>
    <source>
        <strain evidence="1">cv. Varoflay</strain>
    </source>
</reference>
<dbReference type="AlphaFoldDB" id="A0A9R0IDS5"/>
<dbReference type="KEGG" id="soe:110787064"/>
<organism evidence="1 2">
    <name type="scientific">Spinacia oleracea</name>
    <name type="common">Spinach</name>
    <dbReference type="NCBI Taxonomy" id="3562"/>
    <lineage>
        <taxon>Eukaryota</taxon>
        <taxon>Viridiplantae</taxon>
        <taxon>Streptophyta</taxon>
        <taxon>Embryophyta</taxon>
        <taxon>Tracheophyta</taxon>
        <taxon>Spermatophyta</taxon>
        <taxon>Magnoliopsida</taxon>
        <taxon>eudicotyledons</taxon>
        <taxon>Gunneridae</taxon>
        <taxon>Pentapetalae</taxon>
        <taxon>Caryophyllales</taxon>
        <taxon>Chenopodiaceae</taxon>
        <taxon>Chenopodioideae</taxon>
        <taxon>Anserineae</taxon>
        <taxon>Spinacia</taxon>
    </lineage>
</organism>
<reference evidence="2" key="2">
    <citation type="submission" date="2025-08" db="UniProtKB">
        <authorList>
            <consortium name="RefSeq"/>
        </authorList>
    </citation>
    <scope>IDENTIFICATION</scope>
    <source>
        <tissue evidence="2">Leaf</tissue>
    </source>
</reference>
<sequence length="217" mass="24275">MSDLGPLNYFLGIFVSCTPSYMLLSLQKYAHEILERAGMRTCKHVATPVDTNAKLSAVSGPPMADPTQYRSLTGALQYLIFTRPDIAYAVQHVCLFMHDPREPHLYALKHILCYIQGTIDHELHLYPTSTLRLITYTDVDWGDNLISWSSKRQPTLSGSSAEAEYRGVTNVIREQPRPTSAHQTCGYGHPFCSRESGVGSGMDVARSFAVLVCKYFH</sequence>
<dbReference type="Proteomes" id="UP000813463">
    <property type="component" value="Chromosome 6"/>
</dbReference>
<dbReference type="PANTHER" id="PTHR11439:SF524">
    <property type="entry name" value="RNA-DIRECTED DNA POLYMERASE, PROTEIN KINASE RLK-PELLE-DLSV FAMILY"/>
    <property type="match status" value="1"/>
</dbReference>
<dbReference type="GeneID" id="110787064"/>
<keyword evidence="1" id="KW-1185">Reference proteome</keyword>
<gene>
    <name evidence="2" type="primary">LOC110787064</name>
</gene>
<evidence type="ECO:0000313" key="1">
    <source>
        <dbReference type="Proteomes" id="UP000813463"/>
    </source>
</evidence>
<dbReference type="PANTHER" id="PTHR11439">
    <property type="entry name" value="GAG-POL-RELATED RETROTRANSPOSON"/>
    <property type="match status" value="1"/>
</dbReference>
<protein>
    <submittedName>
        <fullName evidence="2">Uncharacterized mitochondrial protein AtMg00810-like</fullName>
    </submittedName>
</protein>
<name>A0A9R0IDS5_SPIOL</name>
<accession>A0A9R0IDS5</accession>
<dbReference type="RefSeq" id="XP_021847321.2">
    <property type="nucleotide sequence ID" value="XM_021991629.2"/>
</dbReference>
<proteinExistence type="predicted"/>